<accession>A0AAD4ZES6</accession>
<keyword evidence="3" id="KW-1185">Reference proteome</keyword>
<comment type="caution">
    <text evidence="2">The sequence shown here is derived from an EMBL/GenBank/DDBJ whole genome shotgun (WGS) entry which is preliminary data.</text>
</comment>
<protein>
    <recommendedName>
        <fullName evidence="1">Integrase catalytic domain-containing protein</fullName>
    </recommendedName>
</protein>
<feature type="domain" description="Integrase catalytic" evidence="1">
    <location>
        <begin position="1"/>
        <end position="121"/>
    </location>
</feature>
<dbReference type="Gene3D" id="3.30.420.10">
    <property type="entry name" value="Ribonuclease H-like superfamily/Ribonuclease H"/>
    <property type="match status" value="1"/>
</dbReference>
<dbReference type="Pfam" id="PF00665">
    <property type="entry name" value="rve"/>
    <property type="match status" value="1"/>
</dbReference>
<evidence type="ECO:0000313" key="2">
    <source>
        <dbReference type="EMBL" id="KAI5342578.1"/>
    </source>
</evidence>
<proteinExistence type="predicted"/>
<organism evidence="2 3">
    <name type="scientific">Prunus dulcis</name>
    <name type="common">Almond</name>
    <name type="synonym">Amygdalus dulcis</name>
    <dbReference type="NCBI Taxonomy" id="3755"/>
    <lineage>
        <taxon>Eukaryota</taxon>
        <taxon>Viridiplantae</taxon>
        <taxon>Streptophyta</taxon>
        <taxon>Embryophyta</taxon>
        <taxon>Tracheophyta</taxon>
        <taxon>Spermatophyta</taxon>
        <taxon>Magnoliopsida</taxon>
        <taxon>eudicotyledons</taxon>
        <taxon>Gunneridae</taxon>
        <taxon>Pentapetalae</taxon>
        <taxon>rosids</taxon>
        <taxon>fabids</taxon>
        <taxon>Rosales</taxon>
        <taxon>Rosaceae</taxon>
        <taxon>Amygdaloideae</taxon>
        <taxon>Amygdaleae</taxon>
        <taxon>Prunus</taxon>
    </lineage>
</organism>
<dbReference type="EMBL" id="JAJFAZ020000002">
    <property type="protein sequence ID" value="KAI5342578.1"/>
    <property type="molecule type" value="Genomic_DNA"/>
</dbReference>
<reference evidence="2 3" key="1">
    <citation type="journal article" date="2022" name="G3 (Bethesda)">
        <title>Whole-genome sequence and methylome profiling of the almond [Prunus dulcis (Mill.) D.A. Webb] cultivar 'Nonpareil'.</title>
        <authorList>
            <person name="D'Amico-Willman K.M."/>
            <person name="Ouma W.Z."/>
            <person name="Meulia T."/>
            <person name="Sideli G.M."/>
            <person name="Gradziel T.M."/>
            <person name="Fresnedo-Ramirez J."/>
        </authorList>
    </citation>
    <scope>NUCLEOTIDE SEQUENCE [LARGE SCALE GENOMIC DNA]</scope>
    <source>
        <strain evidence="2">Clone GOH B32 T37-40</strain>
    </source>
</reference>
<dbReference type="AlphaFoldDB" id="A0AAD4ZES6"/>
<dbReference type="InterPro" id="IPR050951">
    <property type="entry name" value="Retrovirus_Pol_polyprotein"/>
</dbReference>
<dbReference type="PANTHER" id="PTHR37984">
    <property type="entry name" value="PROTEIN CBG26694"/>
    <property type="match status" value="1"/>
</dbReference>
<dbReference type="InterPro" id="IPR012337">
    <property type="entry name" value="RNaseH-like_sf"/>
</dbReference>
<dbReference type="PROSITE" id="PS50994">
    <property type="entry name" value="INTEGRASE"/>
    <property type="match status" value="1"/>
</dbReference>
<dbReference type="SUPFAM" id="SSF53098">
    <property type="entry name" value="Ribonuclease H-like"/>
    <property type="match status" value="1"/>
</dbReference>
<dbReference type="InterPro" id="IPR036397">
    <property type="entry name" value="RNaseH_sf"/>
</dbReference>
<sequence>MPTAPANKEMMIVATDYFTKWIEAEALSSTKKADVERFIWKNIICRFGCPQSIVTDNGTRFVGRQITTFLVKYGIKQHLSTPRYSQGNGQAKGSNKIVLDCLKKRLEGVEGKWVDELPRVL</sequence>
<dbReference type="GO" id="GO:0015074">
    <property type="term" value="P:DNA integration"/>
    <property type="evidence" value="ECO:0007669"/>
    <property type="project" value="InterPro"/>
</dbReference>
<dbReference type="GO" id="GO:0003676">
    <property type="term" value="F:nucleic acid binding"/>
    <property type="evidence" value="ECO:0007669"/>
    <property type="project" value="InterPro"/>
</dbReference>
<dbReference type="Proteomes" id="UP001054821">
    <property type="component" value="Chromosome 2"/>
</dbReference>
<evidence type="ECO:0000313" key="3">
    <source>
        <dbReference type="Proteomes" id="UP001054821"/>
    </source>
</evidence>
<name>A0AAD4ZES6_PRUDU</name>
<dbReference type="InterPro" id="IPR001584">
    <property type="entry name" value="Integrase_cat-core"/>
</dbReference>
<gene>
    <name evidence="2" type="ORF">L3X38_010453</name>
</gene>
<evidence type="ECO:0000259" key="1">
    <source>
        <dbReference type="PROSITE" id="PS50994"/>
    </source>
</evidence>
<dbReference type="PANTHER" id="PTHR37984:SF5">
    <property type="entry name" value="PROTEIN NYNRIN-LIKE"/>
    <property type="match status" value="1"/>
</dbReference>